<dbReference type="Proteomes" id="UP001445076">
    <property type="component" value="Unassembled WGS sequence"/>
</dbReference>
<reference evidence="3 4" key="1">
    <citation type="journal article" date="2024" name="BMC Genomics">
        <title>Genome assembly of redclaw crayfish (Cherax quadricarinatus) provides insights into its immune adaptation and hypoxia tolerance.</title>
        <authorList>
            <person name="Liu Z."/>
            <person name="Zheng J."/>
            <person name="Li H."/>
            <person name="Fang K."/>
            <person name="Wang S."/>
            <person name="He J."/>
            <person name="Zhou D."/>
            <person name="Weng S."/>
            <person name="Chi M."/>
            <person name="Gu Z."/>
            <person name="He J."/>
            <person name="Li F."/>
            <person name="Wang M."/>
        </authorList>
    </citation>
    <scope>NUCLEOTIDE SEQUENCE [LARGE SCALE GENOMIC DNA]</scope>
    <source>
        <strain evidence="3">ZL_2023a</strain>
    </source>
</reference>
<keyword evidence="4" id="KW-1185">Reference proteome</keyword>
<proteinExistence type="predicted"/>
<feature type="compositionally biased region" description="Low complexity" evidence="2">
    <location>
        <begin position="1"/>
        <end position="10"/>
    </location>
</feature>
<sequence length="341" mass="38546">MFGPASQPSQEDSDSQQDKKKLKAHRSRQARLNAKKYEEYLRITITDVKEQVEKLKKEKQQLIEEITVFEDSLSRLQEQQSGNSPGSRLLALESTLSGEAATNKVLSVSSVSCNEDFQDVLPGTSSQVPCNLGLSSYDLSDASTDNSWWDSSSDVSSVSACFNVTRDTPQTEPSLNTSTTNNTWNLLQQETEHNCFLGLSSMSLEEPAPPLAHQTQTSTGQTGCTSLLPTEQDKHIHRAATSKQRSSERRKSTKVFSYLLPPQENPQQEIKRQRAVRAHQQRQEEKSQHRELQMNIQKITAEVESLKTERQQILKHLERLHRQYNLLTSGSFSLTSYHNKP</sequence>
<feature type="region of interest" description="Disordered" evidence="2">
    <location>
        <begin position="1"/>
        <end position="29"/>
    </location>
</feature>
<dbReference type="EMBL" id="JARKIK010000017">
    <property type="protein sequence ID" value="KAK8746792.1"/>
    <property type="molecule type" value="Genomic_DNA"/>
</dbReference>
<evidence type="ECO:0000256" key="1">
    <source>
        <dbReference type="SAM" id="Coils"/>
    </source>
</evidence>
<evidence type="ECO:0000313" key="4">
    <source>
        <dbReference type="Proteomes" id="UP001445076"/>
    </source>
</evidence>
<gene>
    <name evidence="3" type="ORF">OTU49_017184</name>
</gene>
<feature type="compositionally biased region" description="Basic residues" evidence="2">
    <location>
        <begin position="20"/>
        <end position="29"/>
    </location>
</feature>
<accession>A0AAW0XR06</accession>
<name>A0AAW0XR06_CHEQU</name>
<keyword evidence="1" id="KW-0175">Coiled coil</keyword>
<dbReference type="AlphaFoldDB" id="A0AAW0XR06"/>
<evidence type="ECO:0008006" key="5">
    <source>
        <dbReference type="Google" id="ProtNLM"/>
    </source>
</evidence>
<protein>
    <recommendedName>
        <fullName evidence="5">BZIP domain-containing protein</fullName>
    </recommendedName>
</protein>
<evidence type="ECO:0000313" key="3">
    <source>
        <dbReference type="EMBL" id="KAK8746792.1"/>
    </source>
</evidence>
<feature type="compositionally biased region" description="Low complexity" evidence="2">
    <location>
        <begin position="214"/>
        <end position="226"/>
    </location>
</feature>
<feature type="region of interest" description="Disordered" evidence="2">
    <location>
        <begin position="205"/>
        <end position="257"/>
    </location>
</feature>
<evidence type="ECO:0000256" key="2">
    <source>
        <dbReference type="SAM" id="MobiDB-lite"/>
    </source>
</evidence>
<comment type="caution">
    <text evidence="3">The sequence shown here is derived from an EMBL/GenBank/DDBJ whole genome shotgun (WGS) entry which is preliminary data.</text>
</comment>
<organism evidence="3 4">
    <name type="scientific">Cherax quadricarinatus</name>
    <name type="common">Australian red claw crayfish</name>
    <dbReference type="NCBI Taxonomy" id="27406"/>
    <lineage>
        <taxon>Eukaryota</taxon>
        <taxon>Metazoa</taxon>
        <taxon>Ecdysozoa</taxon>
        <taxon>Arthropoda</taxon>
        <taxon>Crustacea</taxon>
        <taxon>Multicrustacea</taxon>
        <taxon>Malacostraca</taxon>
        <taxon>Eumalacostraca</taxon>
        <taxon>Eucarida</taxon>
        <taxon>Decapoda</taxon>
        <taxon>Pleocyemata</taxon>
        <taxon>Astacidea</taxon>
        <taxon>Parastacoidea</taxon>
        <taxon>Parastacidae</taxon>
        <taxon>Cherax</taxon>
    </lineage>
</organism>
<feature type="coiled-coil region" evidence="1">
    <location>
        <begin position="282"/>
        <end position="323"/>
    </location>
</feature>
<feature type="coiled-coil region" evidence="1">
    <location>
        <begin position="45"/>
        <end position="79"/>
    </location>
</feature>